<keyword evidence="2" id="KW-0808">Transferase</keyword>
<dbReference type="SUPFAM" id="SSF52374">
    <property type="entry name" value="Nucleotidylyl transferase"/>
    <property type="match status" value="1"/>
</dbReference>
<dbReference type="PANTHER" id="PTHR11055">
    <property type="entry name" value="BIFUNCTIONAL 3'-PHOSPHOADENOSINE 5'-PHOSPHOSULFATE SYNTHASE"/>
    <property type="match status" value="1"/>
</dbReference>
<comment type="pathway">
    <text evidence="1">Sulfur metabolism.</text>
</comment>
<reference evidence="5 6" key="1">
    <citation type="journal article" date="2021" name="BMC Genomics">
        <title>Datura genome reveals duplications of psychoactive alkaloid biosynthetic genes and high mutation rate following tissue culture.</title>
        <authorList>
            <person name="Rajewski A."/>
            <person name="Carter-House D."/>
            <person name="Stajich J."/>
            <person name="Litt A."/>
        </authorList>
    </citation>
    <scope>NUCLEOTIDE SEQUENCE [LARGE SCALE GENOMIC DNA]</scope>
    <source>
        <strain evidence="5">AR-01</strain>
    </source>
</reference>
<evidence type="ECO:0000256" key="4">
    <source>
        <dbReference type="ARBA" id="ARBA00022840"/>
    </source>
</evidence>
<keyword evidence="6" id="KW-1185">Reference proteome</keyword>
<keyword evidence="4" id="KW-0067">ATP-binding</keyword>
<organism evidence="5 6">
    <name type="scientific">Datura stramonium</name>
    <name type="common">Jimsonweed</name>
    <name type="synonym">Common thornapple</name>
    <dbReference type="NCBI Taxonomy" id="4076"/>
    <lineage>
        <taxon>Eukaryota</taxon>
        <taxon>Viridiplantae</taxon>
        <taxon>Streptophyta</taxon>
        <taxon>Embryophyta</taxon>
        <taxon>Tracheophyta</taxon>
        <taxon>Spermatophyta</taxon>
        <taxon>Magnoliopsida</taxon>
        <taxon>eudicotyledons</taxon>
        <taxon>Gunneridae</taxon>
        <taxon>Pentapetalae</taxon>
        <taxon>asterids</taxon>
        <taxon>lamiids</taxon>
        <taxon>Solanales</taxon>
        <taxon>Solanaceae</taxon>
        <taxon>Solanoideae</taxon>
        <taxon>Datureae</taxon>
        <taxon>Datura</taxon>
    </lineage>
</organism>
<dbReference type="Gene3D" id="3.40.50.620">
    <property type="entry name" value="HUPs"/>
    <property type="match status" value="2"/>
</dbReference>
<comment type="caution">
    <text evidence="5">The sequence shown here is derived from an EMBL/GenBank/DDBJ whole genome shotgun (WGS) entry which is preliminary data.</text>
</comment>
<name>A0ABS8VNV5_DATST</name>
<evidence type="ECO:0000256" key="2">
    <source>
        <dbReference type="ARBA" id="ARBA00022679"/>
    </source>
</evidence>
<accession>A0ABS8VNV5</accession>
<dbReference type="Proteomes" id="UP000823775">
    <property type="component" value="Unassembled WGS sequence"/>
</dbReference>
<evidence type="ECO:0000313" key="6">
    <source>
        <dbReference type="Proteomes" id="UP000823775"/>
    </source>
</evidence>
<evidence type="ECO:0000313" key="5">
    <source>
        <dbReference type="EMBL" id="MCE0481087.1"/>
    </source>
</evidence>
<dbReference type="PANTHER" id="PTHR11055:SF37">
    <property type="entry name" value="ATP SULFURYLASE 2"/>
    <property type="match status" value="1"/>
</dbReference>
<keyword evidence="3" id="KW-0547">Nucleotide-binding</keyword>
<proteinExistence type="predicted"/>
<gene>
    <name evidence="5" type="primary">ATS1_2</name>
    <name evidence="5" type="ORF">HAX54_038485</name>
</gene>
<sequence length="157" mass="18096">MTDTRPATSRNGIVRTRILCFHPLGGFTKEDDVPLHWRMKQHEKVLEDGVLIQRQPGLYSHLLCTRLVQLRCNGLERLNILPFRVAAYDKIKNGMAFFDPSRSQDFIFISGTKMRKLAKNKEPSGTGLCARVGMFWWNTMIVWIKLKMARVPEPVPV</sequence>
<protein>
    <submittedName>
        <fullName evidence="5">Alpha tubulin suppressor</fullName>
    </submittedName>
</protein>
<evidence type="ECO:0000256" key="3">
    <source>
        <dbReference type="ARBA" id="ARBA00022741"/>
    </source>
</evidence>
<dbReference type="InterPro" id="IPR014729">
    <property type="entry name" value="Rossmann-like_a/b/a_fold"/>
</dbReference>
<dbReference type="EMBL" id="JACEIK010005256">
    <property type="protein sequence ID" value="MCE0481087.1"/>
    <property type="molecule type" value="Genomic_DNA"/>
</dbReference>
<evidence type="ECO:0000256" key="1">
    <source>
        <dbReference type="ARBA" id="ARBA00004678"/>
    </source>
</evidence>